<feature type="compositionally biased region" description="Basic and acidic residues" evidence="1">
    <location>
        <begin position="1"/>
        <end position="10"/>
    </location>
</feature>
<evidence type="ECO:0000313" key="2">
    <source>
        <dbReference type="EMBL" id="GLG90763.1"/>
    </source>
</evidence>
<accession>A0A9W6CIX0</accession>
<feature type="compositionally biased region" description="Polar residues" evidence="1">
    <location>
        <begin position="36"/>
        <end position="54"/>
    </location>
</feature>
<reference evidence="2" key="2">
    <citation type="submission" date="2022-11" db="EMBL/GenBank/DDBJ databases">
        <title>Draft genome sequence of Sellimonas catena strain 18CBH55.</title>
        <authorList>
            <person name="Atsushi H."/>
            <person name="Moriya O."/>
            <person name="Mitsuo S."/>
        </authorList>
    </citation>
    <scope>NUCLEOTIDE SEQUENCE</scope>
    <source>
        <strain evidence="2">18CBH55</strain>
    </source>
</reference>
<evidence type="ECO:0000313" key="3">
    <source>
        <dbReference type="Proteomes" id="UP001145094"/>
    </source>
</evidence>
<feature type="region of interest" description="Disordered" evidence="1">
    <location>
        <begin position="1"/>
        <end position="54"/>
    </location>
</feature>
<gene>
    <name evidence="2" type="ORF">Selli2_21900</name>
</gene>
<dbReference type="EMBL" id="BSCH01000013">
    <property type="protein sequence ID" value="GLG90763.1"/>
    <property type="molecule type" value="Genomic_DNA"/>
</dbReference>
<sequence length="54" mass="6036">MSMEKEKTEQRGYQPFNNIGKFGYQPAKNDQKTKQSDATQKGTIPPKGSNSEDA</sequence>
<evidence type="ECO:0000256" key="1">
    <source>
        <dbReference type="SAM" id="MobiDB-lite"/>
    </source>
</evidence>
<organism evidence="2 3">
    <name type="scientific">Sellimonas catena</name>
    <dbReference type="NCBI Taxonomy" id="2994035"/>
    <lineage>
        <taxon>Bacteria</taxon>
        <taxon>Bacillati</taxon>
        <taxon>Bacillota</taxon>
        <taxon>Clostridia</taxon>
        <taxon>Lachnospirales</taxon>
        <taxon>Lachnospiraceae</taxon>
        <taxon>Sellimonas</taxon>
    </lineage>
</organism>
<dbReference type="AlphaFoldDB" id="A0A9W6CIX0"/>
<protein>
    <submittedName>
        <fullName evidence="2">Uncharacterized protein</fullName>
    </submittedName>
</protein>
<name>A0A9W6CIX0_9FIRM</name>
<reference evidence="2" key="1">
    <citation type="submission" date="2022-11" db="EMBL/GenBank/DDBJ databases">
        <title>Draft genome sequence of Sellimonas catena strain 18CBH55.</title>
        <authorList>
            <person name="Hisatomi A."/>
            <person name="Ohkuma M."/>
            <person name="Sakamoto M."/>
        </authorList>
    </citation>
    <scope>NUCLEOTIDE SEQUENCE</scope>
    <source>
        <strain evidence="2">18CBH55</strain>
    </source>
</reference>
<proteinExistence type="predicted"/>
<comment type="caution">
    <text evidence="2">The sequence shown here is derived from an EMBL/GenBank/DDBJ whole genome shotgun (WGS) entry which is preliminary data.</text>
</comment>
<reference evidence="2" key="3">
    <citation type="journal article" date="2023" name="Int. J. Syst. Evol. Microbiol.">
        <title>Sellimonas catena sp. nov., isolated from human faeces.</title>
        <authorList>
            <person name="Hisatomi A."/>
            <person name="Ohkuma M."/>
            <person name="Sakamoto M."/>
        </authorList>
    </citation>
    <scope>NUCLEOTIDE SEQUENCE</scope>
    <source>
        <strain evidence="2">18CBH55</strain>
    </source>
</reference>
<dbReference type="RefSeq" id="WP_171027996.1">
    <property type="nucleotide sequence ID" value="NZ_BSCH01000013.1"/>
</dbReference>
<dbReference type="Proteomes" id="UP001145094">
    <property type="component" value="Unassembled WGS sequence"/>
</dbReference>